<dbReference type="Gene3D" id="3.40.47.10">
    <property type="match status" value="1"/>
</dbReference>
<evidence type="ECO:0000259" key="12">
    <source>
        <dbReference type="Pfam" id="PF08545"/>
    </source>
</evidence>
<accession>A0A0W8E622</accession>
<dbReference type="GO" id="GO:0006633">
    <property type="term" value="P:fatty acid biosynthetic process"/>
    <property type="evidence" value="ECO:0007669"/>
    <property type="project" value="UniProtKB-KW"/>
</dbReference>
<evidence type="ECO:0000256" key="6">
    <source>
        <dbReference type="ARBA" id="ARBA00022679"/>
    </source>
</evidence>
<dbReference type="Pfam" id="PF08541">
    <property type="entry name" value="ACP_syn_III_C"/>
    <property type="match status" value="1"/>
</dbReference>
<feature type="domain" description="Beta-ketoacyl-[acyl-carrier-protein] synthase III N-terminal" evidence="12">
    <location>
        <begin position="106"/>
        <end position="184"/>
    </location>
</feature>
<evidence type="ECO:0000259" key="11">
    <source>
        <dbReference type="Pfam" id="PF08541"/>
    </source>
</evidence>
<reference evidence="13" key="1">
    <citation type="journal article" date="2015" name="Proc. Natl. Acad. Sci. U.S.A.">
        <title>Networks of energetic and metabolic interactions define dynamics in microbial communities.</title>
        <authorList>
            <person name="Embree M."/>
            <person name="Liu J.K."/>
            <person name="Al-Bassam M.M."/>
            <person name="Zengler K."/>
        </authorList>
    </citation>
    <scope>NUCLEOTIDE SEQUENCE</scope>
</reference>
<name>A0A0W8E622_9ZZZZ</name>
<keyword evidence="6 13" id="KW-0808">Transferase</keyword>
<comment type="similarity">
    <text evidence="2">Belongs to the thiolase-like superfamily. FabH family.</text>
</comment>
<evidence type="ECO:0000313" key="13">
    <source>
        <dbReference type="EMBL" id="KUG03913.1"/>
    </source>
</evidence>
<protein>
    <recommendedName>
        <fullName evidence="3">beta-ketoacyl-[acyl-carrier-protein] synthase III</fullName>
        <ecNumber evidence="3">2.3.1.180</ecNumber>
    </recommendedName>
</protein>
<dbReference type="SUPFAM" id="SSF53901">
    <property type="entry name" value="Thiolase-like"/>
    <property type="match status" value="1"/>
</dbReference>
<dbReference type="InterPro" id="IPR004655">
    <property type="entry name" value="FabH"/>
</dbReference>
<gene>
    <name evidence="13" type="ORF">ASZ90_018693</name>
</gene>
<comment type="caution">
    <text evidence="13">The sequence shown here is derived from an EMBL/GenBank/DDBJ whole genome shotgun (WGS) entry which is preliminary data.</text>
</comment>
<dbReference type="InterPro" id="IPR013747">
    <property type="entry name" value="ACP_syn_III_C"/>
</dbReference>
<dbReference type="GO" id="GO:0044550">
    <property type="term" value="P:secondary metabolite biosynthetic process"/>
    <property type="evidence" value="ECO:0007669"/>
    <property type="project" value="TreeGrafter"/>
</dbReference>
<evidence type="ECO:0000256" key="2">
    <source>
        <dbReference type="ARBA" id="ARBA00008642"/>
    </source>
</evidence>
<dbReference type="AlphaFoldDB" id="A0A0W8E622"/>
<evidence type="ECO:0000256" key="1">
    <source>
        <dbReference type="ARBA" id="ARBA00005194"/>
    </source>
</evidence>
<feature type="domain" description="Beta-ketoacyl-[acyl-carrier-protein] synthase III C-terminal" evidence="11">
    <location>
        <begin position="239"/>
        <end position="325"/>
    </location>
</feature>
<dbReference type="HAMAP" id="MF_01815">
    <property type="entry name" value="FabH"/>
    <property type="match status" value="1"/>
</dbReference>
<evidence type="ECO:0000256" key="4">
    <source>
        <dbReference type="ARBA" id="ARBA00022490"/>
    </source>
</evidence>
<keyword evidence="5" id="KW-0444">Lipid biosynthesis</keyword>
<dbReference type="InterPro" id="IPR013751">
    <property type="entry name" value="ACP_syn_III_N"/>
</dbReference>
<keyword evidence="7" id="KW-0276">Fatty acid metabolism</keyword>
<dbReference type="FunFam" id="3.40.47.10:FF:000004">
    <property type="entry name" value="3-oxoacyl-[acyl-carrier-protein] synthase 3"/>
    <property type="match status" value="1"/>
</dbReference>
<dbReference type="GO" id="GO:0004315">
    <property type="term" value="F:3-oxoacyl-[acyl-carrier-protein] synthase activity"/>
    <property type="evidence" value="ECO:0007669"/>
    <property type="project" value="InterPro"/>
</dbReference>
<dbReference type="NCBIfam" id="NF006829">
    <property type="entry name" value="PRK09352.1"/>
    <property type="match status" value="1"/>
</dbReference>
<dbReference type="PANTHER" id="PTHR34069">
    <property type="entry name" value="3-OXOACYL-[ACYL-CARRIER-PROTEIN] SYNTHASE 3"/>
    <property type="match status" value="1"/>
</dbReference>
<organism evidence="13">
    <name type="scientific">hydrocarbon metagenome</name>
    <dbReference type="NCBI Taxonomy" id="938273"/>
    <lineage>
        <taxon>unclassified sequences</taxon>
        <taxon>metagenomes</taxon>
        <taxon>ecological metagenomes</taxon>
    </lineage>
</organism>
<keyword evidence="10 13" id="KW-0012">Acyltransferase</keyword>
<keyword evidence="9" id="KW-0275">Fatty acid biosynthesis</keyword>
<keyword evidence="4" id="KW-0963">Cytoplasm</keyword>
<dbReference type="Pfam" id="PF08545">
    <property type="entry name" value="ACP_syn_III"/>
    <property type="match status" value="1"/>
</dbReference>
<dbReference type="EMBL" id="LNQE01001865">
    <property type="protein sequence ID" value="KUG03913.1"/>
    <property type="molecule type" value="Genomic_DNA"/>
</dbReference>
<evidence type="ECO:0000256" key="5">
    <source>
        <dbReference type="ARBA" id="ARBA00022516"/>
    </source>
</evidence>
<evidence type="ECO:0000256" key="7">
    <source>
        <dbReference type="ARBA" id="ARBA00022832"/>
    </source>
</evidence>
<evidence type="ECO:0000256" key="8">
    <source>
        <dbReference type="ARBA" id="ARBA00023098"/>
    </source>
</evidence>
<sequence>MKAQIKGMGHALPERILDNKELEQMVETSEKWIIERTGIRERRIIDDSETTSDLAYRAALMAVENARISVEELDLIIVATASPDMIFPSTACMVQEKLGAWNAAAFDILAGCTGFVYGITVAEKFLLSPECNYVLVIGAEALSRIIDYTDSTTCVLFGDGAGAAVLGRGDSEAGIIASYLGADGRGGKHLYVPAGCASQPASHETVENHLHFLKMNGNEIFRFATKITVEISEKIFAMTGVKAEDIDLFIPHQSNMRIIRTAMKWMKIPAEKTIVNVDQYGNMSAACLPVGLSLAAQEGQLKAGDLVLMVSFGAGLTYGGVLLRWGSE</sequence>
<evidence type="ECO:0000256" key="9">
    <source>
        <dbReference type="ARBA" id="ARBA00023160"/>
    </source>
</evidence>
<comment type="pathway">
    <text evidence="1">Lipid metabolism; fatty acid biosynthesis.</text>
</comment>
<dbReference type="CDD" id="cd00830">
    <property type="entry name" value="KAS_III"/>
    <property type="match status" value="1"/>
</dbReference>
<dbReference type="InterPro" id="IPR016039">
    <property type="entry name" value="Thiolase-like"/>
</dbReference>
<dbReference type="EC" id="2.3.1.180" evidence="3"/>
<dbReference type="PANTHER" id="PTHR34069:SF2">
    <property type="entry name" value="BETA-KETOACYL-[ACYL-CARRIER-PROTEIN] SYNTHASE III"/>
    <property type="match status" value="1"/>
</dbReference>
<evidence type="ECO:0000256" key="10">
    <source>
        <dbReference type="ARBA" id="ARBA00023315"/>
    </source>
</evidence>
<dbReference type="NCBIfam" id="TIGR00747">
    <property type="entry name" value="fabH"/>
    <property type="match status" value="1"/>
</dbReference>
<evidence type="ECO:0000256" key="3">
    <source>
        <dbReference type="ARBA" id="ARBA00012333"/>
    </source>
</evidence>
<keyword evidence="8" id="KW-0443">Lipid metabolism</keyword>
<dbReference type="GO" id="GO:0033818">
    <property type="term" value="F:beta-ketoacyl-acyl-carrier-protein synthase III activity"/>
    <property type="evidence" value="ECO:0007669"/>
    <property type="project" value="UniProtKB-EC"/>
</dbReference>
<proteinExistence type="inferred from homology"/>